<evidence type="ECO:0000256" key="7">
    <source>
        <dbReference type="ARBA" id="ARBA00023242"/>
    </source>
</evidence>
<dbReference type="GO" id="GO:0005667">
    <property type="term" value="C:transcription regulator complex"/>
    <property type="evidence" value="ECO:0007669"/>
    <property type="project" value="TreeGrafter"/>
</dbReference>
<proteinExistence type="inferred from homology"/>
<evidence type="ECO:0000256" key="2">
    <source>
        <dbReference type="ARBA" id="ARBA00009102"/>
    </source>
</evidence>
<evidence type="ECO:0000256" key="4">
    <source>
        <dbReference type="ARBA" id="ARBA00023015"/>
    </source>
</evidence>
<dbReference type="PANTHER" id="PTHR12433">
    <property type="entry name" value="MEDIATOR OF RNA POLYMERASE II TRANSCRIPTION SUBUNIT 25"/>
    <property type="match status" value="1"/>
</dbReference>
<evidence type="ECO:0000256" key="5">
    <source>
        <dbReference type="ARBA" id="ARBA00023159"/>
    </source>
</evidence>
<evidence type="ECO:0000256" key="9">
    <source>
        <dbReference type="SAM" id="Coils"/>
    </source>
</evidence>
<keyword evidence="7" id="KW-0539">Nucleus</keyword>
<evidence type="ECO:0000256" key="6">
    <source>
        <dbReference type="ARBA" id="ARBA00023163"/>
    </source>
</evidence>
<gene>
    <name evidence="13" type="ORF">PARMNEM_LOCUS11322</name>
</gene>
<comment type="subcellular location">
    <subcellularLocation>
        <location evidence="1">Nucleus</location>
    </subcellularLocation>
</comment>
<feature type="domain" description="Mediator complex subunit Med25 PTOV" evidence="11">
    <location>
        <begin position="327"/>
        <end position="478"/>
    </location>
</feature>
<dbReference type="GO" id="GO:0016592">
    <property type="term" value="C:mediator complex"/>
    <property type="evidence" value="ECO:0007669"/>
    <property type="project" value="TreeGrafter"/>
</dbReference>
<dbReference type="InterPro" id="IPR038196">
    <property type="entry name" value="Med25_PTOV_sf"/>
</dbReference>
<dbReference type="InterPro" id="IPR021394">
    <property type="entry name" value="Med25_PTOV"/>
</dbReference>
<keyword evidence="9" id="KW-0175">Coiled coil</keyword>
<evidence type="ECO:0000259" key="11">
    <source>
        <dbReference type="Pfam" id="PF11232"/>
    </source>
</evidence>
<evidence type="ECO:0000256" key="10">
    <source>
        <dbReference type="SAM" id="MobiDB-lite"/>
    </source>
</evidence>
<comment type="similarity">
    <text evidence="2">Belongs to the Mediator complex subunit 25 family.</text>
</comment>
<keyword evidence="5" id="KW-0010">Activator</keyword>
<dbReference type="InterPro" id="IPR021419">
    <property type="entry name" value="Mediator_Med25_VWA"/>
</dbReference>
<evidence type="ECO:0000256" key="8">
    <source>
        <dbReference type="ARBA" id="ARBA00031958"/>
    </source>
</evidence>
<evidence type="ECO:0000313" key="13">
    <source>
        <dbReference type="EMBL" id="CAK1591034.1"/>
    </source>
</evidence>
<evidence type="ECO:0000256" key="3">
    <source>
        <dbReference type="ARBA" id="ARBA00019694"/>
    </source>
</evidence>
<evidence type="ECO:0000313" key="14">
    <source>
        <dbReference type="Proteomes" id="UP001314205"/>
    </source>
</evidence>
<keyword evidence="4" id="KW-0805">Transcription regulation</keyword>
<accession>A0AAV1L9L0</accession>
<dbReference type="AlphaFoldDB" id="A0AAV1L9L0"/>
<organism evidence="13 14">
    <name type="scientific">Parnassius mnemosyne</name>
    <name type="common">clouded apollo</name>
    <dbReference type="NCBI Taxonomy" id="213953"/>
    <lineage>
        <taxon>Eukaryota</taxon>
        <taxon>Metazoa</taxon>
        <taxon>Ecdysozoa</taxon>
        <taxon>Arthropoda</taxon>
        <taxon>Hexapoda</taxon>
        <taxon>Insecta</taxon>
        <taxon>Pterygota</taxon>
        <taxon>Neoptera</taxon>
        <taxon>Endopterygota</taxon>
        <taxon>Lepidoptera</taxon>
        <taxon>Glossata</taxon>
        <taxon>Ditrysia</taxon>
        <taxon>Papilionoidea</taxon>
        <taxon>Papilionidae</taxon>
        <taxon>Parnassiinae</taxon>
        <taxon>Parnassini</taxon>
        <taxon>Parnassius</taxon>
        <taxon>Driopa</taxon>
    </lineage>
</organism>
<comment type="caution">
    <text evidence="13">The sequence shown here is derived from an EMBL/GenBank/DDBJ whole genome shotgun (WGS) entry which is preliminary data.</text>
</comment>
<dbReference type="PANTHER" id="PTHR12433:SF11">
    <property type="entry name" value="MEDIATOR OF RNA POLYMERASE II TRANSCRIPTION SUBUNIT 25"/>
    <property type="match status" value="1"/>
</dbReference>
<keyword evidence="14" id="KW-1185">Reference proteome</keyword>
<sequence>MVVNAPETPIQAEIIFVIEATAANSAYISELKTNYIVPTLEYFHGGALEEGAGSGSVYGIVAYKAADCHPGPPVLTFGPLTCPQNVIETVDKIQYIGGHAENRACVTEALTTALACFDELGRTDLPIHILLLCCSPPYSAYAGGLVPPGAPATIEQAARLVAERGAQLSIASAKRLPALMALYEHAGGEIHQAQQRNYAKDPRHLVLLRGYSLKERPPSPAPPPAPDIQPDMYGQQRGGLGAAGGAGAAGGPRAVAGAYPRAAAVRAGWLAPLAQRQPVYANNSALLTQLAQPSYPPPPPAHAAQANMQRMPGMVAGPSGAGAAPLQRTYIWSGVLEWMEKGKAPGDQQKVTKHLPCQVSANSKDIEPELKVDTWPNKLLMQLMPKQLISNIGGQYLKDSKSVLFHLQPNEALDALTKVMVNGFAGCVHFSPMSSPPQCDIKVLILLYTPDKKAYLGFIPNNQATFVDRLRKVIQQQKITQIINKQMPAAVSAAGAMGGNMSTATMAGAGGMQSGGMGGAGALGGALQGVGVGVGQMAVPGPSQGMVQPQMQQHNQNMMMGNSMGGQVGGVAGVGGVGVGGKGPRPVTQLDGLEAARQQNLEKIQHLQQTLEAAHQQEAQFKSQMDIMSHLHAAQQQEQHYKQLEEQQRKQQLQQQLQQQLRGAPGHPPRVMHTLNQGLRNLLQQPQYRPQGGAVRPSSQTQQFDDVSNYNDFL</sequence>
<evidence type="ECO:0000259" key="12">
    <source>
        <dbReference type="Pfam" id="PF11265"/>
    </source>
</evidence>
<protein>
    <recommendedName>
        <fullName evidence="3">Mediator of RNA polymerase II transcription subunit 25</fullName>
    </recommendedName>
    <alternativeName>
        <fullName evidence="8">Mediator complex subunit 25</fullName>
    </alternativeName>
</protein>
<keyword evidence="6" id="KW-0804">Transcription</keyword>
<dbReference type="Pfam" id="PF11265">
    <property type="entry name" value="Med25_VWA"/>
    <property type="match status" value="1"/>
</dbReference>
<dbReference type="Pfam" id="PF11232">
    <property type="entry name" value="Med25"/>
    <property type="match status" value="1"/>
</dbReference>
<evidence type="ECO:0000256" key="1">
    <source>
        <dbReference type="ARBA" id="ARBA00004123"/>
    </source>
</evidence>
<dbReference type="Gene3D" id="2.40.290.30">
    <property type="entry name" value="Mediator complex subunit 25, ACID domain"/>
    <property type="match status" value="1"/>
</dbReference>
<dbReference type="GO" id="GO:0045944">
    <property type="term" value="P:positive regulation of transcription by RNA polymerase II"/>
    <property type="evidence" value="ECO:0007669"/>
    <property type="project" value="TreeGrafter"/>
</dbReference>
<dbReference type="EMBL" id="CAVLGL010000086">
    <property type="protein sequence ID" value="CAK1591034.1"/>
    <property type="molecule type" value="Genomic_DNA"/>
</dbReference>
<feature type="compositionally biased region" description="Polar residues" evidence="10">
    <location>
        <begin position="697"/>
        <end position="714"/>
    </location>
</feature>
<reference evidence="13 14" key="1">
    <citation type="submission" date="2023-11" db="EMBL/GenBank/DDBJ databases">
        <authorList>
            <person name="Hedman E."/>
            <person name="Englund M."/>
            <person name="Stromberg M."/>
            <person name="Nyberg Akerstrom W."/>
            <person name="Nylinder S."/>
            <person name="Jareborg N."/>
            <person name="Kallberg Y."/>
            <person name="Kronander E."/>
        </authorList>
    </citation>
    <scope>NUCLEOTIDE SEQUENCE [LARGE SCALE GENOMIC DNA]</scope>
</reference>
<name>A0AAV1L9L0_9NEOP</name>
<dbReference type="Proteomes" id="UP001314205">
    <property type="component" value="Unassembled WGS sequence"/>
</dbReference>
<feature type="domain" description="Mediator of RNA polymerase II transcription subunit 25 von Willebrand factor type A" evidence="12">
    <location>
        <begin position="10"/>
        <end position="211"/>
    </location>
</feature>
<feature type="coiled-coil region" evidence="9">
    <location>
        <begin position="590"/>
        <end position="654"/>
    </location>
</feature>
<feature type="region of interest" description="Disordered" evidence="10">
    <location>
        <begin position="689"/>
        <end position="714"/>
    </location>
</feature>